<feature type="transmembrane region" description="Helical" evidence="1">
    <location>
        <begin position="38"/>
        <end position="58"/>
    </location>
</feature>
<organism evidence="2 3">
    <name type="scientific">Gilvimarinus japonicus</name>
    <dbReference type="NCBI Taxonomy" id="1796469"/>
    <lineage>
        <taxon>Bacteria</taxon>
        <taxon>Pseudomonadati</taxon>
        <taxon>Pseudomonadota</taxon>
        <taxon>Gammaproteobacteria</taxon>
        <taxon>Cellvibrionales</taxon>
        <taxon>Cellvibrionaceae</taxon>
        <taxon>Gilvimarinus</taxon>
    </lineage>
</organism>
<dbReference type="EMBL" id="JBHRTL010000006">
    <property type="protein sequence ID" value="MFC3155018.1"/>
    <property type="molecule type" value="Genomic_DNA"/>
</dbReference>
<keyword evidence="3" id="KW-1185">Reference proteome</keyword>
<keyword evidence="1" id="KW-0472">Membrane</keyword>
<keyword evidence="1" id="KW-0812">Transmembrane</keyword>
<reference evidence="3" key="1">
    <citation type="journal article" date="2019" name="Int. J. Syst. Evol. Microbiol.">
        <title>The Global Catalogue of Microorganisms (GCM) 10K type strain sequencing project: providing services to taxonomists for standard genome sequencing and annotation.</title>
        <authorList>
            <consortium name="The Broad Institute Genomics Platform"/>
            <consortium name="The Broad Institute Genome Sequencing Center for Infectious Disease"/>
            <person name="Wu L."/>
            <person name="Ma J."/>
        </authorList>
    </citation>
    <scope>NUCLEOTIDE SEQUENCE [LARGE SCALE GENOMIC DNA]</scope>
    <source>
        <strain evidence="3">KCTC 52141</strain>
    </source>
</reference>
<comment type="caution">
    <text evidence="2">The sequence shown here is derived from an EMBL/GenBank/DDBJ whole genome shotgun (WGS) entry which is preliminary data.</text>
</comment>
<dbReference type="Proteomes" id="UP001595548">
    <property type="component" value="Unassembled WGS sequence"/>
</dbReference>
<protein>
    <submittedName>
        <fullName evidence="2">Cation/multidrug efflux pump</fullName>
    </submittedName>
</protein>
<name>A0ABV7HQL3_9GAMM</name>
<keyword evidence="1" id="KW-1133">Transmembrane helix</keyword>
<proteinExistence type="predicted"/>
<evidence type="ECO:0000313" key="3">
    <source>
        <dbReference type="Proteomes" id="UP001595548"/>
    </source>
</evidence>
<gene>
    <name evidence="2" type="ORF">ACFOEB_07380</name>
</gene>
<accession>A0ABV7HQL3</accession>
<evidence type="ECO:0000256" key="1">
    <source>
        <dbReference type="SAM" id="Phobius"/>
    </source>
</evidence>
<evidence type="ECO:0000313" key="2">
    <source>
        <dbReference type="EMBL" id="MFC3155018.1"/>
    </source>
</evidence>
<dbReference type="RefSeq" id="WP_382415534.1">
    <property type="nucleotide sequence ID" value="NZ_AP031500.1"/>
</dbReference>
<sequence length="217" mass="24408">MVYSVIAVAAALCCLLVAYSAAKLLFKDSWVLGWLRGMFGLALLGLAVLFAFVALDIFSYRQIQKEHMVATLSFEKVKDALFNVTVADEEGNEQKYQIAGDQWQLDARIIKWTGIVANWGVKPGYRLDRLSGRYYSLEQERNADRTVYSFHESRYGVDVWRWLREGRDALPIVDAVYGSATYLPMADGALFEVSLSGTGLVTRPMNDSAREAVGTWR</sequence>